<evidence type="ECO:0000256" key="1">
    <source>
        <dbReference type="SAM" id="Phobius"/>
    </source>
</evidence>
<organism evidence="3">
    <name type="scientific">Thermogemmatispora argillosa</name>
    <dbReference type="NCBI Taxonomy" id="2045280"/>
    <lineage>
        <taxon>Bacteria</taxon>
        <taxon>Bacillati</taxon>
        <taxon>Chloroflexota</taxon>
        <taxon>Ktedonobacteria</taxon>
        <taxon>Thermogemmatisporales</taxon>
        <taxon>Thermogemmatisporaceae</taxon>
        <taxon>Thermogemmatispora</taxon>
    </lineage>
</organism>
<dbReference type="InterPro" id="IPR008457">
    <property type="entry name" value="Cu-R_CopD_dom"/>
</dbReference>
<feature type="transmembrane region" description="Helical" evidence="1">
    <location>
        <begin position="133"/>
        <end position="152"/>
    </location>
</feature>
<accession>A0A455T577</accession>
<evidence type="ECO:0000313" key="3">
    <source>
        <dbReference type="EMBL" id="BBH94361.1"/>
    </source>
</evidence>
<keyword evidence="1" id="KW-0472">Membrane</keyword>
<proteinExistence type="predicted"/>
<keyword evidence="1" id="KW-0812">Transmembrane</keyword>
<protein>
    <recommendedName>
        <fullName evidence="2">Copper resistance protein D domain-containing protein</fullName>
    </recommendedName>
</protein>
<dbReference type="AlphaFoldDB" id="A0A455T577"/>
<sequence length="161" mass="17315">MDWLLALLPQALLLLMRVTHTLAAAAWIGGSAMYLLVVQPALRLAPAPELAAKIAARFRRLVNGCVGLLLVSGAFLTVDRLTETRLGLPYLLTLGLKITLALGLFALAFYLGQSPIRRLARRSSRFAQVAPRLMLALGVLVFALGALLNMLFEASLTGIGH</sequence>
<keyword evidence="1" id="KW-1133">Transmembrane helix</keyword>
<dbReference type="Pfam" id="PF05425">
    <property type="entry name" value="CopD"/>
    <property type="match status" value="1"/>
</dbReference>
<dbReference type="EMBL" id="AP019377">
    <property type="protein sequence ID" value="BBH94361.1"/>
    <property type="molecule type" value="Genomic_DNA"/>
</dbReference>
<name>A0A455T577_9CHLR</name>
<feature type="domain" description="Copper resistance protein D" evidence="2">
    <location>
        <begin position="53"/>
        <end position="148"/>
    </location>
</feature>
<gene>
    <name evidence="3" type="ORF">KTA_25600</name>
</gene>
<feature type="transmembrane region" description="Helical" evidence="1">
    <location>
        <begin position="90"/>
        <end position="112"/>
    </location>
</feature>
<feature type="transmembrane region" description="Helical" evidence="1">
    <location>
        <begin position="61"/>
        <end position="78"/>
    </location>
</feature>
<evidence type="ECO:0000259" key="2">
    <source>
        <dbReference type="Pfam" id="PF05425"/>
    </source>
</evidence>
<dbReference type="GO" id="GO:0016020">
    <property type="term" value="C:membrane"/>
    <property type="evidence" value="ECO:0007669"/>
    <property type="project" value="InterPro"/>
</dbReference>
<reference evidence="3" key="1">
    <citation type="submission" date="2018-12" db="EMBL/GenBank/DDBJ databases">
        <title>Novel natural products biosynthetic potential of the class Ktedonobacteria.</title>
        <authorList>
            <person name="Zheng Y."/>
            <person name="Saitou A."/>
            <person name="Wang C.M."/>
            <person name="Toyoda A."/>
            <person name="Minakuchi Y."/>
            <person name="Sekiguchi Y."/>
            <person name="Ueda K."/>
            <person name="Takano H."/>
            <person name="Sakai Y."/>
            <person name="Yokota A."/>
            <person name="Yabe S."/>
        </authorList>
    </citation>
    <scope>NUCLEOTIDE SEQUENCE</scope>
    <source>
        <strain evidence="3">A3-2</strain>
    </source>
</reference>